<dbReference type="AlphaFoldDB" id="A0A644XEW2"/>
<dbReference type="GO" id="GO:0005829">
    <property type="term" value="C:cytosol"/>
    <property type="evidence" value="ECO:0007669"/>
    <property type="project" value="TreeGrafter"/>
</dbReference>
<dbReference type="InterPro" id="IPR008144">
    <property type="entry name" value="Guanylate_kin-like_dom"/>
</dbReference>
<comment type="catalytic activity">
    <reaction evidence="12">
        <text>GMP + ATP = GDP + ADP</text>
        <dbReference type="Rhea" id="RHEA:20780"/>
        <dbReference type="ChEBI" id="CHEBI:30616"/>
        <dbReference type="ChEBI" id="CHEBI:58115"/>
        <dbReference type="ChEBI" id="CHEBI:58189"/>
        <dbReference type="ChEBI" id="CHEBI:456216"/>
        <dbReference type="EC" id="2.7.4.8"/>
    </reaction>
</comment>
<evidence type="ECO:0000256" key="4">
    <source>
        <dbReference type="ARBA" id="ARBA00012961"/>
    </source>
</evidence>
<evidence type="ECO:0000256" key="8">
    <source>
        <dbReference type="ARBA" id="ARBA00022741"/>
    </source>
</evidence>
<dbReference type="EC" id="2.7.4.8" evidence="4"/>
<evidence type="ECO:0000259" key="13">
    <source>
        <dbReference type="PROSITE" id="PS50052"/>
    </source>
</evidence>
<evidence type="ECO:0000256" key="11">
    <source>
        <dbReference type="ARBA" id="ARBA00030128"/>
    </source>
</evidence>
<sequence length="193" mass="21481">MNNSKNSVTKNVLIVSAPSGGGKSTIVGHLLKTFNCFDFSVSATSRAPRGAEVHGKEYFFLSEAEFKSRVSAGEFVEHEEVYPGLFYGTLKSEVERIWGNGKIILFDIDVMGGMNLKKLYGDKALSLFIAPPSLETLHERLVKRGTDTPEAIEKRVAKAEKEMLYSGNFDKILINDDLQTALNEVELIIRENF</sequence>
<dbReference type="InterPro" id="IPR017665">
    <property type="entry name" value="Guanylate_kinase"/>
</dbReference>
<evidence type="ECO:0000256" key="1">
    <source>
        <dbReference type="ARBA" id="ARBA00003531"/>
    </source>
</evidence>
<comment type="function">
    <text evidence="1">Essential for recycling GMP and indirectly, cGMP.</text>
</comment>
<comment type="caution">
    <text evidence="14">The sequence shown here is derived from an EMBL/GenBank/DDBJ whole genome shotgun (WGS) entry which is preliminary data.</text>
</comment>
<keyword evidence="8" id="KW-0547">Nucleotide-binding</keyword>
<dbReference type="InterPro" id="IPR020590">
    <property type="entry name" value="Guanylate_kinase_CS"/>
</dbReference>
<dbReference type="PROSITE" id="PS50052">
    <property type="entry name" value="GUANYLATE_KINASE_2"/>
    <property type="match status" value="1"/>
</dbReference>
<evidence type="ECO:0000313" key="14">
    <source>
        <dbReference type="EMBL" id="MPM14742.1"/>
    </source>
</evidence>
<dbReference type="NCBIfam" id="TIGR03263">
    <property type="entry name" value="guanyl_kin"/>
    <property type="match status" value="1"/>
</dbReference>
<dbReference type="Pfam" id="PF00625">
    <property type="entry name" value="Guanylate_kin"/>
    <property type="match status" value="1"/>
</dbReference>
<evidence type="ECO:0000256" key="12">
    <source>
        <dbReference type="ARBA" id="ARBA00048594"/>
    </source>
</evidence>
<evidence type="ECO:0000256" key="7">
    <source>
        <dbReference type="ARBA" id="ARBA00022679"/>
    </source>
</evidence>
<dbReference type="Gene3D" id="3.30.63.10">
    <property type="entry name" value="Guanylate Kinase phosphate binding domain"/>
    <property type="match status" value="1"/>
</dbReference>
<comment type="subcellular location">
    <subcellularLocation>
        <location evidence="2">Cytoplasm</location>
    </subcellularLocation>
</comment>
<evidence type="ECO:0000256" key="3">
    <source>
        <dbReference type="ARBA" id="ARBA00005790"/>
    </source>
</evidence>
<feature type="domain" description="Guanylate kinase-like" evidence="13">
    <location>
        <begin position="10"/>
        <end position="190"/>
    </location>
</feature>
<dbReference type="FunFam" id="3.30.63.10:FF:000005">
    <property type="entry name" value="Guanylate kinase"/>
    <property type="match status" value="1"/>
</dbReference>
<dbReference type="PANTHER" id="PTHR23117:SF13">
    <property type="entry name" value="GUANYLATE KINASE"/>
    <property type="match status" value="1"/>
</dbReference>
<dbReference type="HAMAP" id="MF_00328">
    <property type="entry name" value="Guanylate_kinase"/>
    <property type="match status" value="1"/>
</dbReference>
<dbReference type="InterPro" id="IPR027417">
    <property type="entry name" value="P-loop_NTPase"/>
</dbReference>
<dbReference type="GO" id="GO:0005524">
    <property type="term" value="F:ATP binding"/>
    <property type="evidence" value="ECO:0007669"/>
    <property type="project" value="UniProtKB-KW"/>
</dbReference>
<keyword evidence="7 14" id="KW-0808">Transferase</keyword>
<keyword evidence="9 14" id="KW-0418">Kinase</keyword>
<accession>A0A644XEW2</accession>
<dbReference type="PANTHER" id="PTHR23117">
    <property type="entry name" value="GUANYLATE KINASE-RELATED"/>
    <property type="match status" value="1"/>
</dbReference>
<evidence type="ECO:0000256" key="2">
    <source>
        <dbReference type="ARBA" id="ARBA00004496"/>
    </source>
</evidence>
<evidence type="ECO:0000256" key="6">
    <source>
        <dbReference type="ARBA" id="ARBA00022490"/>
    </source>
</evidence>
<dbReference type="SUPFAM" id="SSF52540">
    <property type="entry name" value="P-loop containing nucleoside triphosphate hydrolases"/>
    <property type="match status" value="1"/>
</dbReference>
<dbReference type="Gene3D" id="3.40.50.300">
    <property type="entry name" value="P-loop containing nucleotide triphosphate hydrolases"/>
    <property type="match status" value="1"/>
</dbReference>
<dbReference type="GO" id="GO:0004385">
    <property type="term" value="F:GMP kinase activity"/>
    <property type="evidence" value="ECO:0007669"/>
    <property type="project" value="UniProtKB-EC"/>
</dbReference>
<comment type="similarity">
    <text evidence="3">Belongs to the guanylate kinase family.</text>
</comment>
<reference evidence="14" key="1">
    <citation type="submission" date="2019-08" db="EMBL/GenBank/DDBJ databases">
        <authorList>
            <person name="Kucharzyk K."/>
            <person name="Murdoch R.W."/>
            <person name="Higgins S."/>
            <person name="Loffler F."/>
        </authorList>
    </citation>
    <scope>NUCLEOTIDE SEQUENCE</scope>
</reference>
<dbReference type="PROSITE" id="PS00856">
    <property type="entry name" value="GUANYLATE_KINASE_1"/>
    <property type="match status" value="1"/>
</dbReference>
<name>A0A644XEW2_9ZZZZ</name>
<dbReference type="InterPro" id="IPR008145">
    <property type="entry name" value="GK/Ca_channel_bsu"/>
</dbReference>
<organism evidence="14">
    <name type="scientific">bioreactor metagenome</name>
    <dbReference type="NCBI Taxonomy" id="1076179"/>
    <lineage>
        <taxon>unclassified sequences</taxon>
        <taxon>metagenomes</taxon>
        <taxon>ecological metagenomes</taxon>
    </lineage>
</organism>
<protein>
    <recommendedName>
        <fullName evidence="5">Guanylate kinase</fullName>
        <ecNumber evidence="4">2.7.4.8</ecNumber>
    </recommendedName>
    <alternativeName>
        <fullName evidence="11">GMP kinase</fullName>
    </alternativeName>
</protein>
<evidence type="ECO:0000256" key="10">
    <source>
        <dbReference type="ARBA" id="ARBA00022840"/>
    </source>
</evidence>
<gene>
    <name evidence="14" type="primary">gmk_18</name>
    <name evidence="14" type="ORF">SDC9_61106</name>
</gene>
<keyword evidence="6" id="KW-0963">Cytoplasm</keyword>
<dbReference type="EMBL" id="VSSQ01002330">
    <property type="protein sequence ID" value="MPM14742.1"/>
    <property type="molecule type" value="Genomic_DNA"/>
</dbReference>
<evidence type="ECO:0000256" key="9">
    <source>
        <dbReference type="ARBA" id="ARBA00022777"/>
    </source>
</evidence>
<dbReference type="CDD" id="cd00071">
    <property type="entry name" value="GMPK"/>
    <property type="match status" value="1"/>
</dbReference>
<evidence type="ECO:0000256" key="5">
    <source>
        <dbReference type="ARBA" id="ARBA00016296"/>
    </source>
</evidence>
<proteinExistence type="inferred from homology"/>
<keyword evidence="10" id="KW-0067">ATP-binding</keyword>
<dbReference type="SMART" id="SM00072">
    <property type="entry name" value="GuKc"/>
    <property type="match status" value="1"/>
</dbReference>